<protein>
    <recommendedName>
        <fullName evidence="3">MarR family transcriptional regulator</fullName>
    </recommendedName>
</protein>
<accession>A0A3N6MV90</accession>
<proteinExistence type="predicted"/>
<dbReference type="RefSeq" id="WP_124197722.1">
    <property type="nucleotide sequence ID" value="NZ_REGA01000048.1"/>
</dbReference>
<dbReference type="AlphaFoldDB" id="A0A3N6MV90"/>
<keyword evidence="2" id="KW-1185">Reference proteome</keyword>
<dbReference type="Gene3D" id="1.10.10.10">
    <property type="entry name" value="Winged helix-like DNA-binding domain superfamily/Winged helix DNA-binding domain"/>
    <property type="match status" value="1"/>
</dbReference>
<name>A0A3N6MV90_NATCH</name>
<evidence type="ECO:0000313" key="2">
    <source>
        <dbReference type="Proteomes" id="UP000282323"/>
    </source>
</evidence>
<sequence length="97" mass="10755">MPLEEGGPTGAHLAVLELLEIDVPDSSRTDRLRLSPKCIAHSTGYKDSNYIGVVCRELEDVELVEKEEPGYYSITWRGEAYLKGEVNADTLEPSSDE</sequence>
<reference evidence="1 2" key="1">
    <citation type="submission" date="2018-10" db="EMBL/GenBank/DDBJ databases">
        <title>Natrarchaeobius chitinivorans gen. nov., sp. nov., and Natrarchaeobius haloalkaliphilus sp. nov., alkaliphilic, chitin-utilizing haloarchaea from hypersaline alkaline lakes.</title>
        <authorList>
            <person name="Sorokin D.Y."/>
            <person name="Elcheninov A.G."/>
            <person name="Kostrikina N.A."/>
            <person name="Bale N.J."/>
            <person name="Sinninghe Damste J.S."/>
            <person name="Khijniak T.V."/>
            <person name="Kublanov I.V."/>
            <person name="Toshchakov S.V."/>
        </authorList>
    </citation>
    <scope>NUCLEOTIDE SEQUENCE [LARGE SCALE GENOMIC DNA]</scope>
    <source>
        <strain evidence="1 2">AArcht4T</strain>
    </source>
</reference>
<dbReference type="OrthoDB" id="285635at2157"/>
<dbReference type="InterPro" id="IPR036388">
    <property type="entry name" value="WH-like_DNA-bd_sf"/>
</dbReference>
<evidence type="ECO:0000313" key="1">
    <source>
        <dbReference type="EMBL" id="RQG89342.1"/>
    </source>
</evidence>
<dbReference type="EMBL" id="REGA01000048">
    <property type="protein sequence ID" value="RQG89342.1"/>
    <property type="molecule type" value="Genomic_DNA"/>
</dbReference>
<dbReference type="Proteomes" id="UP000282323">
    <property type="component" value="Unassembled WGS sequence"/>
</dbReference>
<gene>
    <name evidence="1" type="ORF">EA473_22310</name>
</gene>
<organism evidence="1 2">
    <name type="scientific">Natrarchaeobius chitinivorans</name>
    <dbReference type="NCBI Taxonomy" id="1679083"/>
    <lineage>
        <taxon>Archaea</taxon>
        <taxon>Methanobacteriati</taxon>
        <taxon>Methanobacteriota</taxon>
        <taxon>Stenosarchaea group</taxon>
        <taxon>Halobacteria</taxon>
        <taxon>Halobacteriales</taxon>
        <taxon>Natrialbaceae</taxon>
        <taxon>Natrarchaeobius</taxon>
    </lineage>
</organism>
<evidence type="ECO:0008006" key="3">
    <source>
        <dbReference type="Google" id="ProtNLM"/>
    </source>
</evidence>
<comment type="caution">
    <text evidence="1">The sequence shown here is derived from an EMBL/GenBank/DDBJ whole genome shotgun (WGS) entry which is preliminary data.</text>
</comment>